<feature type="region of interest" description="Disordered" evidence="3">
    <location>
        <begin position="392"/>
        <end position="438"/>
    </location>
</feature>
<dbReference type="GO" id="GO:0006310">
    <property type="term" value="P:DNA recombination"/>
    <property type="evidence" value="ECO:0007669"/>
    <property type="project" value="UniProtKB-KW"/>
</dbReference>
<keyword evidence="2" id="KW-0175">Coiled coil</keyword>
<dbReference type="GO" id="GO:0004523">
    <property type="term" value="F:RNA-DNA hybrid ribonuclease activity"/>
    <property type="evidence" value="ECO:0007669"/>
    <property type="project" value="InterPro"/>
</dbReference>
<evidence type="ECO:0000256" key="3">
    <source>
        <dbReference type="SAM" id="MobiDB-lite"/>
    </source>
</evidence>
<dbReference type="Gene3D" id="3.30.420.10">
    <property type="entry name" value="Ribonuclease H-like superfamily/Ribonuclease H"/>
    <property type="match status" value="2"/>
</dbReference>
<dbReference type="Pfam" id="PF17919">
    <property type="entry name" value="RT_RNaseH_2"/>
    <property type="match status" value="1"/>
</dbReference>
<dbReference type="Pfam" id="PF00078">
    <property type="entry name" value="RVT_1"/>
    <property type="match status" value="1"/>
</dbReference>
<dbReference type="InterPro" id="IPR001584">
    <property type="entry name" value="Integrase_cat-core"/>
</dbReference>
<dbReference type="Gene3D" id="2.40.70.10">
    <property type="entry name" value="Acid Proteases"/>
    <property type="match status" value="1"/>
</dbReference>
<dbReference type="SUPFAM" id="SSF53098">
    <property type="entry name" value="Ribonuclease H-like"/>
    <property type="match status" value="2"/>
</dbReference>
<dbReference type="PANTHER" id="PTHR48475:SF2">
    <property type="entry name" value="RIBONUCLEASE H"/>
    <property type="match status" value="1"/>
</dbReference>
<protein>
    <submittedName>
        <fullName evidence="6">Uncharacterized protein</fullName>
    </submittedName>
</protein>
<evidence type="ECO:0000259" key="5">
    <source>
        <dbReference type="PROSITE" id="PS50994"/>
    </source>
</evidence>
<dbReference type="InterPro" id="IPR043128">
    <property type="entry name" value="Rev_trsase/Diguanyl_cyclase"/>
</dbReference>
<dbReference type="PANTHER" id="PTHR48475">
    <property type="entry name" value="RIBONUCLEASE H"/>
    <property type="match status" value="1"/>
</dbReference>
<feature type="compositionally biased region" description="Basic and acidic residues" evidence="3">
    <location>
        <begin position="479"/>
        <end position="509"/>
    </location>
</feature>
<feature type="domain" description="Integrase catalytic" evidence="5">
    <location>
        <begin position="1479"/>
        <end position="1582"/>
    </location>
</feature>
<dbReference type="SUPFAM" id="SSF56672">
    <property type="entry name" value="DNA/RNA polymerases"/>
    <property type="match status" value="1"/>
</dbReference>
<evidence type="ECO:0000259" key="4">
    <source>
        <dbReference type="PROSITE" id="PS50879"/>
    </source>
</evidence>
<dbReference type="Gene3D" id="3.30.70.270">
    <property type="match status" value="2"/>
</dbReference>
<sequence>MAWTNGRERINRPSSTSMCKDDLRHRRNFGRHPTGVFLPSSLLFFVSGLPSEKAIRWTTVLILHIISWRRLWERVASSHFVSLPEELKAVDPSNFSLMEVGDNSAQPLSASERQLQALTANIQELARQSAADRREMQELAKQNQELLALLRSRGEIPSPGQGQNAEEIPHNEIGRNQNQNDEGSSAHQNREPHPSQVADPTRSAADARAAKLEEELKEMREQMKEMKSQVKARAAKNLDMLVHRSESPFTKRVDEYPLPAKFKVPQLETFDGFKDPLDYLDSFRTIMRLHGVSDEIMCRTFPTNLRGSARTWFNQLETGSIDTFASEAVQIDKPNEYVALTAFNAGLLKGDFLFQLCKDPPKSMSELMYEAQKFINAEDAFQARDEFLSRKRKEPEDRRFDSSRNKSSRQDYPKAERKNTSSSNRHIKWPGKLRSDPTKRSKDLYCRFHRDHGHTTEDCFALKQQIKALIRQGKLGKFVRQDKPEVRHEPRPPRQDENKDRQEDRPRDIIGEIRTIVGGLASGGASRSSRKAYARQAHNILVTQRSRKSLKMDDQVISFSEDDARNIHHPHDDALVVTLTIAGFLTRRVLIDNGSSADIIYLPAYQQMKIDKEQLKPIDIPLVGFTGDRVKPLGVVSLIIEAGTYPKQVRTSVEFLVVDCPSAYNVIIGRPTLNKLRAVTSTYHLLVRFPTEHGIGELKGDQATARECYFASLGPEATHQTMKIDKGHKLVEPTEELEVIALDDDEPSKTTSIGTKMDRTIREAMISFLKSNLDVFAWTHDDMPGIDPATICHKLNVDPSIRPIKQKRRLFTPDRNQAISDEVEKLLTAGFIREVFYPDWLANVVIVKKANGKMENLVDSTAGHRLLTFMDAFSGYNQIMMDDADQEKTSFITSKGLFCYKVMPFGLKNAGATYQRLMNKMFHHQIGRNVEVYVDDMLVKTKDERKHLEDLKETFETLRRYRMKLNPNKCVFGVSSGKFLGFMVSQRGIEANPDKIKAVLEMTPPRTTKEVQSLTGRVAALNRFVSRATDKCLPFFKTLRKAFVWTDECQKSFEELKRYLTSPPLLSPSQQGEALSLYLAVSPTAVSSALIREDGGTQLPVYYTSKAFQGAEERYPAMEKLALALVIAARKLRPYFQSHKIIAIKAQALADFIAEFTVTEDEPSEEKPDEEWEIEIDGSSVKGAGGVGIVFKTPEGHLLKHSTRLQYPTTNNEAEYEALLTGLRIAKELGANRLKIRSDSQLIVGQVNGEYEAREDRMTKYLKLVRNAMKWFDEVRLVQIPREQNTEADALAKLASSDEATDQYIEVQHSPSHLEEELSPINVSNSWMTPIVNYLEDETLPSDPVEAKKLKVRSTRFVLIQGVLYKRGFSLPHLRCLDKTEANYVMREVHEGICDNHSGARSLVHKLVRAGYYWPTMQKDAVSYVRECDKCQRFGNLIHSPPETLTPMTAPWPFAQWGLDIMGPLPVGRRQLKFLVVGIDYFTKFGIPRAFISDNGRQFDNSPFREFCEELGIHNHYSSPGHPQANGQVEVTNRSLLKMIKTRLEGAKGLWPEELPNILWAYRTTARTPTGETPFRLTYGIEAVIPVENLVDEVRDQAEARTRVYQQRMARYYDRRVKHREFKVGDLVLRKVTLATKDPTQGKLGPTWEGPYRVVKFHRRGTYHLEKLDGDALPHPWNAEHLKKYYQ</sequence>
<dbReference type="Gene3D" id="1.10.340.70">
    <property type="match status" value="1"/>
</dbReference>
<evidence type="ECO:0000256" key="1">
    <source>
        <dbReference type="ARBA" id="ARBA00023172"/>
    </source>
</evidence>
<feature type="domain" description="RNase H type-1" evidence="4">
    <location>
        <begin position="1168"/>
        <end position="1297"/>
    </location>
</feature>
<feature type="compositionally biased region" description="Basic and acidic residues" evidence="3">
    <location>
        <begin position="1"/>
        <end position="11"/>
    </location>
</feature>
<feature type="compositionally biased region" description="Basic and acidic residues" evidence="3">
    <location>
        <begin position="392"/>
        <end position="419"/>
    </location>
</feature>
<dbReference type="InterPro" id="IPR002156">
    <property type="entry name" value="RNaseH_domain"/>
</dbReference>
<organism evidence="6">
    <name type="scientific">Fagus sylvatica</name>
    <name type="common">Beechnut</name>
    <dbReference type="NCBI Taxonomy" id="28930"/>
    <lineage>
        <taxon>Eukaryota</taxon>
        <taxon>Viridiplantae</taxon>
        <taxon>Streptophyta</taxon>
        <taxon>Embryophyta</taxon>
        <taxon>Tracheophyta</taxon>
        <taxon>Spermatophyta</taxon>
        <taxon>Magnoliopsida</taxon>
        <taxon>eudicotyledons</taxon>
        <taxon>Gunneridae</taxon>
        <taxon>Pentapetalae</taxon>
        <taxon>rosids</taxon>
        <taxon>fabids</taxon>
        <taxon>Fagales</taxon>
        <taxon>Fagaceae</taxon>
        <taxon>Fagus</taxon>
    </lineage>
</organism>
<dbReference type="Pfam" id="PF13456">
    <property type="entry name" value="RVT_3"/>
    <property type="match status" value="1"/>
</dbReference>
<feature type="coiled-coil region" evidence="2">
    <location>
        <begin position="108"/>
        <end position="142"/>
    </location>
</feature>
<dbReference type="PROSITE" id="PS50994">
    <property type="entry name" value="INTEGRASE"/>
    <property type="match status" value="1"/>
</dbReference>
<dbReference type="InterPro" id="IPR043502">
    <property type="entry name" value="DNA/RNA_pol_sf"/>
</dbReference>
<dbReference type="CDD" id="cd09279">
    <property type="entry name" value="RNase_HI_like"/>
    <property type="match status" value="1"/>
</dbReference>
<keyword evidence="1" id="KW-0233">DNA recombination</keyword>
<feature type="region of interest" description="Disordered" evidence="3">
    <location>
        <begin position="475"/>
        <end position="509"/>
    </location>
</feature>
<dbReference type="PROSITE" id="PS50879">
    <property type="entry name" value="RNASE_H_1"/>
    <property type="match status" value="1"/>
</dbReference>
<gene>
    <name evidence="6" type="ORF">FSB_LOCUS30071</name>
</gene>
<feature type="compositionally biased region" description="Polar residues" evidence="3">
    <location>
        <begin position="174"/>
        <end position="187"/>
    </location>
</feature>
<dbReference type="GO" id="GO:0003676">
    <property type="term" value="F:nucleic acid binding"/>
    <property type="evidence" value="ECO:0007669"/>
    <property type="project" value="InterPro"/>
</dbReference>
<dbReference type="CDD" id="cd00303">
    <property type="entry name" value="retropepsin_like"/>
    <property type="match status" value="1"/>
</dbReference>
<name>A0A2N9GS02_FAGSY</name>
<evidence type="ECO:0000313" key="6">
    <source>
        <dbReference type="EMBL" id="SPD02189.1"/>
    </source>
</evidence>
<dbReference type="Pfam" id="PF17921">
    <property type="entry name" value="Integrase_H2C2"/>
    <property type="match status" value="1"/>
</dbReference>
<feature type="region of interest" description="Disordered" evidence="3">
    <location>
        <begin position="173"/>
        <end position="208"/>
    </location>
</feature>
<dbReference type="EMBL" id="OIVN01002272">
    <property type="protein sequence ID" value="SPD02189.1"/>
    <property type="molecule type" value="Genomic_DNA"/>
</dbReference>
<dbReference type="InterPro" id="IPR041577">
    <property type="entry name" value="RT_RNaseH_2"/>
</dbReference>
<dbReference type="GO" id="GO:0015074">
    <property type="term" value="P:DNA integration"/>
    <property type="evidence" value="ECO:0007669"/>
    <property type="project" value="InterPro"/>
</dbReference>
<evidence type="ECO:0000256" key="2">
    <source>
        <dbReference type="SAM" id="Coils"/>
    </source>
</evidence>
<dbReference type="InterPro" id="IPR012337">
    <property type="entry name" value="RNaseH-like_sf"/>
</dbReference>
<dbReference type="Gene3D" id="3.10.10.10">
    <property type="entry name" value="HIV Type 1 Reverse Transcriptase, subunit A, domain 1"/>
    <property type="match status" value="2"/>
</dbReference>
<dbReference type="InterPro" id="IPR036397">
    <property type="entry name" value="RNaseH_sf"/>
</dbReference>
<dbReference type="CDD" id="cd01647">
    <property type="entry name" value="RT_LTR"/>
    <property type="match status" value="1"/>
</dbReference>
<reference evidence="6" key="1">
    <citation type="submission" date="2018-02" db="EMBL/GenBank/DDBJ databases">
        <authorList>
            <person name="Cohen D.B."/>
            <person name="Kent A.D."/>
        </authorList>
    </citation>
    <scope>NUCLEOTIDE SEQUENCE</scope>
</reference>
<feature type="region of interest" description="Disordered" evidence="3">
    <location>
        <begin position="1"/>
        <end position="22"/>
    </location>
</feature>
<dbReference type="InterPro" id="IPR021109">
    <property type="entry name" value="Peptidase_aspartic_dom_sf"/>
</dbReference>
<accession>A0A2N9GS02</accession>
<dbReference type="InterPro" id="IPR000477">
    <property type="entry name" value="RT_dom"/>
</dbReference>
<proteinExistence type="predicted"/>
<dbReference type="InterPro" id="IPR041588">
    <property type="entry name" value="Integrase_H2C2"/>
</dbReference>